<dbReference type="EMBL" id="CP003261">
    <property type="protein sequence ID" value="AGK97365.1"/>
    <property type="molecule type" value="Genomic_DNA"/>
</dbReference>
<dbReference type="STRING" id="86416.Clopa_2504"/>
<gene>
    <name evidence="2" type="ORF">Clopa_2504</name>
</gene>
<dbReference type="OrthoDB" id="9816277at2"/>
<name>R4KCM3_CLOPA</name>
<evidence type="ECO:0000259" key="1">
    <source>
        <dbReference type="Pfam" id="PF06114"/>
    </source>
</evidence>
<keyword evidence="3" id="KW-1185">Reference proteome</keyword>
<dbReference type="PATRIC" id="fig|86416.3.peg.2488"/>
<dbReference type="eggNOG" id="COG2856">
    <property type="taxonomic scope" value="Bacteria"/>
</dbReference>
<sequence length="148" mass="17385">MRKVIKEEVERLIKKHKTNDPFEIAASEHILIFEEPLGLINGYYNKFVRQKMIHINSNLKDHKFKKFFTCAHELGHATIHPNANTPFLRNNTFFSIDRLEIEANTFAVFMTIPEDLLFAYEGFTCEQISKAEDIPVQALKLRFMDLLR</sequence>
<dbReference type="Proteomes" id="UP000013523">
    <property type="component" value="Chromosome"/>
</dbReference>
<dbReference type="InterPro" id="IPR010359">
    <property type="entry name" value="IrrE_HExxH"/>
</dbReference>
<protein>
    <submittedName>
        <fullName evidence="2">Putative Zn peptidase</fullName>
    </submittedName>
</protein>
<evidence type="ECO:0000313" key="3">
    <source>
        <dbReference type="Proteomes" id="UP000013523"/>
    </source>
</evidence>
<dbReference type="HOGENOM" id="CLU_122894_1_1_9"/>
<organism evidence="2 3">
    <name type="scientific">Clostridium pasteurianum BC1</name>
    <dbReference type="NCBI Taxonomy" id="86416"/>
    <lineage>
        <taxon>Bacteria</taxon>
        <taxon>Bacillati</taxon>
        <taxon>Bacillota</taxon>
        <taxon>Clostridia</taxon>
        <taxon>Eubacteriales</taxon>
        <taxon>Clostridiaceae</taxon>
        <taxon>Clostridium</taxon>
    </lineage>
</organism>
<proteinExistence type="predicted"/>
<accession>R4KCM3</accession>
<feature type="domain" description="IrrE N-terminal-like" evidence="1">
    <location>
        <begin position="29"/>
        <end position="117"/>
    </location>
</feature>
<dbReference type="KEGG" id="cpas:Clopa_2504"/>
<dbReference type="RefSeq" id="WP_015615666.1">
    <property type="nucleotide sequence ID" value="NC_021182.1"/>
</dbReference>
<reference evidence="2 3" key="1">
    <citation type="submission" date="2012-01" db="EMBL/GenBank/DDBJ databases">
        <title>Complete sequence of chromosome of Clostridium pasteurianum BC1.</title>
        <authorList>
            <consortium name="US DOE Joint Genome Institute"/>
            <person name="Lucas S."/>
            <person name="Han J."/>
            <person name="Lapidus A."/>
            <person name="Cheng J.-F."/>
            <person name="Goodwin L."/>
            <person name="Pitluck S."/>
            <person name="Peters L."/>
            <person name="Mikhailova N."/>
            <person name="Teshima H."/>
            <person name="Detter J.C."/>
            <person name="Han C."/>
            <person name="Tapia R."/>
            <person name="Land M."/>
            <person name="Hauser L."/>
            <person name="Kyrpides N."/>
            <person name="Ivanova N."/>
            <person name="Pagani I."/>
            <person name="Dunn J."/>
            <person name="Taghavi S."/>
            <person name="Francis A."/>
            <person name="van der Lelie D."/>
            <person name="Woyke T."/>
        </authorList>
    </citation>
    <scope>NUCLEOTIDE SEQUENCE [LARGE SCALE GENOMIC DNA]</scope>
    <source>
        <strain evidence="2 3">BC1</strain>
    </source>
</reference>
<dbReference type="Pfam" id="PF06114">
    <property type="entry name" value="Peptidase_M78"/>
    <property type="match status" value="1"/>
</dbReference>
<dbReference type="Gene3D" id="1.10.10.2910">
    <property type="match status" value="1"/>
</dbReference>
<dbReference type="AlphaFoldDB" id="R4KCM3"/>
<evidence type="ECO:0000313" key="2">
    <source>
        <dbReference type="EMBL" id="AGK97365.1"/>
    </source>
</evidence>